<reference evidence="19 20" key="1">
    <citation type="submission" date="2019-12" db="EMBL/GenBank/DDBJ databases">
        <title>Genome sequencing and assembly of endphytes of Porphyra tenera.</title>
        <authorList>
            <person name="Park J.M."/>
            <person name="Shin R."/>
            <person name="Jo S.H."/>
        </authorList>
    </citation>
    <scope>NUCLEOTIDE SEQUENCE [LARGE SCALE GENOMIC DNA]</scope>
    <source>
        <strain evidence="19 20">GPM3</strain>
    </source>
</reference>
<keyword evidence="8 17" id="KW-0004">4Fe-4S</keyword>
<evidence type="ECO:0000313" key="19">
    <source>
        <dbReference type="EMBL" id="QKS23717.1"/>
    </source>
</evidence>
<organism evidence="19 20">
    <name type="scientific">Vreelandella titanicae</name>
    <dbReference type="NCBI Taxonomy" id="664683"/>
    <lineage>
        <taxon>Bacteria</taxon>
        <taxon>Pseudomonadati</taxon>
        <taxon>Pseudomonadota</taxon>
        <taxon>Gammaproteobacteria</taxon>
        <taxon>Oceanospirillales</taxon>
        <taxon>Halomonadaceae</taxon>
        <taxon>Vreelandella</taxon>
    </lineage>
</organism>
<dbReference type="InterPro" id="IPR018136">
    <property type="entry name" value="Aconitase_4Fe-4S_BS"/>
</dbReference>
<comment type="cofactor">
    <cofactor evidence="17">
        <name>[4Fe-4S] cluster</name>
        <dbReference type="ChEBI" id="CHEBI:49883"/>
    </cofactor>
    <text evidence="17">Binds 1 [4Fe-4S] cluster per subunit.</text>
</comment>
<dbReference type="GO" id="GO:0047456">
    <property type="term" value="F:2-methylisocitrate dehydratase activity"/>
    <property type="evidence" value="ECO:0007669"/>
    <property type="project" value="UniProtKB-EC"/>
</dbReference>
<dbReference type="GO" id="GO:0051539">
    <property type="term" value="F:4 iron, 4 sulfur cluster binding"/>
    <property type="evidence" value="ECO:0007669"/>
    <property type="project" value="UniProtKB-KW"/>
</dbReference>
<dbReference type="InterPro" id="IPR001030">
    <property type="entry name" value="Acoase/IPM_deHydtase_lsu_aba"/>
</dbReference>
<dbReference type="NCBIfam" id="TIGR00117">
    <property type="entry name" value="acnB"/>
    <property type="match status" value="1"/>
</dbReference>
<evidence type="ECO:0000256" key="11">
    <source>
        <dbReference type="ARBA" id="ARBA00022884"/>
    </source>
</evidence>
<dbReference type="PANTHER" id="PTHR43160">
    <property type="entry name" value="ACONITATE HYDRATASE B"/>
    <property type="match status" value="1"/>
</dbReference>
<dbReference type="EC" id="4.2.1.3" evidence="5 16"/>
<evidence type="ECO:0000256" key="7">
    <source>
        <dbReference type="ARBA" id="ARBA00019379"/>
    </source>
</evidence>
<dbReference type="GO" id="GO:0003994">
    <property type="term" value="F:aconitate hydratase activity"/>
    <property type="evidence" value="ECO:0007669"/>
    <property type="project" value="UniProtKB-EC"/>
</dbReference>
<evidence type="ECO:0000256" key="14">
    <source>
        <dbReference type="ARBA" id="ARBA00023239"/>
    </source>
</evidence>
<dbReference type="InterPro" id="IPR015933">
    <property type="entry name" value="Aconitase_B_HEAT-like_dom"/>
</dbReference>
<dbReference type="AlphaFoldDB" id="A0A653S6R5"/>
<dbReference type="SUPFAM" id="SSF74778">
    <property type="entry name" value="Aconitase B, N-terminal domain"/>
    <property type="match status" value="1"/>
</dbReference>
<accession>A0A653S6R5</accession>
<dbReference type="FunFam" id="1.25.40.310:FF:000001">
    <property type="entry name" value="Aconitate hydratase B"/>
    <property type="match status" value="1"/>
</dbReference>
<dbReference type="GO" id="GO:0005829">
    <property type="term" value="C:cytosol"/>
    <property type="evidence" value="ECO:0007669"/>
    <property type="project" value="InterPro"/>
</dbReference>
<dbReference type="PANTHER" id="PTHR43160:SF4">
    <property type="entry name" value="ACONITATE HYDRATASE B"/>
    <property type="match status" value="1"/>
</dbReference>
<dbReference type="CDD" id="cd01581">
    <property type="entry name" value="AcnB"/>
    <property type="match status" value="1"/>
</dbReference>
<feature type="binding site" evidence="18">
    <location>
        <position position="191"/>
    </location>
    <ligand>
        <name>substrate</name>
    </ligand>
</feature>
<dbReference type="EMBL" id="CP054580">
    <property type="protein sequence ID" value="QKS23717.1"/>
    <property type="molecule type" value="Genomic_DNA"/>
</dbReference>
<dbReference type="GO" id="GO:0003730">
    <property type="term" value="F:mRNA 3'-UTR binding"/>
    <property type="evidence" value="ECO:0007669"/>
    <property type="project" value="UniProtKB-ARBA"/>
</dbReference>
<feature type="binding site" evidence="17">
    <location>
        <position position="770"/>
    </location>
    <ligand>
        <name>[4Fe-4S] cluster</name>
        <dbReference type="ChEBI" id="CHEBI:49883"/>
    </ligand>
</feature>
<proteinExistence type="inferred from homology"/>
<dbReference type="RefSeq" id="WP_009286917.1">
    <property type="nucleotide sequence ID" value="NZ_BAAADW010000005.1"/>
</dbReference>
<dbReference type="GO" id="GO:0019629">
    <property type="term" value="P:propionate catabolic process, 2-methylcitrate cycle"/>
    <property type="evidence" value="ECO:0007669"/>
    <property type="project" value="TreeGrafter"/>
</dbReference>
<dbReference type="InterPro" id="IPR004406">
    <property type="entry name" value="Aconitase_B"/>
</dbReference>
<evidence type="ECO:0000256" key="1">
    <source>
        <dbReference type="ARBA" id="ARBA00000118"/>
    </source>
</evidence>
<dbReference type="FunFam" id="3.30.499.10:FF:000008">
    <property type="entry name" value="Aconitate hydratase B"/>
    <property type="match status" value="1"/>
</dbReference>
<evidence type="ECO:0000256" key="12">
    <source>
        <dbReference type="ARBA" id="ARBA00023004"/>
    </source>
</evidence>
<name>A0A653S6R5_9GAMM</name>
<dbReference type="InterPro" id="IPR015928">
    <property type="entry name" value="Aconitase/3IPM_dehydase_swvl"/>
</dbReference>
<dbReference type="Pfam" id="PF11791">
    <property type="entry name" value="Aconitase_B_N"/>
    <property type="match status" value="1"/>
</dbReference>
<dbReference type="InterPro" id="IPR015932">
    <property type="entry name" value="Aconitase_dom2"/>
</dbReference>
<keyword evidence="20" id="KW-1185">Reference proteome</keyword>
<dbReference type="InterPro" id="IPR050926">
    <property type="entry name" value="Aconitase/IPM_isomerase"/>
</dbReference>
<feature type="binding site" evidence="18">
    <location>
        <position position="797"/>
    </location>
    <ligand>
        <name>substrate</name>
    </ligand>
</feature>
<evidence type="ECO:0000256" key="15">
    <source>
        <dbReference type="ARBA" id="ARBA00023501"/>
    </source>
</evidence>
<comment type="catalytic activity">
    <reaction evidence="1 16">
        <text>(2S,3R)-3-hydroxybutane-1,2,3-tricarboxylate = 2-methyl-cis-aconitate + H2O</text>
        <dbReference type="Rhea" id="RHEA:17941"/>
        <dbReference type="ChEBI" id="CHEBI:15377"/>
        <dbReference type="ChEBI" id="CHEBI:57429"/>
        <dbReference type="ChEBI" id="CHEBI:57872"/>
        <dbReference type="EC" id="4.2.1.99"/>
    </reaction>
</comment>
<evidence type="ECO:0000256" key="2">
    <source>
        <dbReference type="ARBA" id="ARBA00004717"/>
    </source>
</evidence>
<gene>
    <name evidence="19" type="ORF">FX987_01482</name>
</gene>
<evidence type="ECO:0000256" key="16">
    <source>
        <dbReference type="PIRNR" id="PIRNR036687"/>
    </source>
</evidence>
<feature type="binding site" evidence="18">
    <location>
        <position position="498"/>
    </location>
    <ligand>
        <name>substrate</name>
    </ligand>
</feature>
<evidence type="ECO:0000256" key="4">
    <source>
        <dbReference type="ARBA" id="ARBA00007185"/>
    </source>
</evidence>
<dbReference type="Gene3D" id="3.30.499.10">
    <property type="entry name" value="Aconitase, domain 3"/>
    <property type="match status" value="2"/>
</dbReference>
<evidence type="ECO:0000256" key="3">
    <source>
        <dbReference type="ARBA" id="ARBA00005026"/>
    </source>
</evidence>
<dbReference type="Pfam" id="PF06434">
    <property type="entry name" value="Aconitase_2_N"/>
    <property type="match status" value="1"/>
</dbReference>
<feature type="binding site" evidence="18">
    <location>
        <position position="792"/>
    </location>
    <ligand>
        <name>substrate</name>
    </ligand>
</feature>
<comment type="catalytic activity">
    <reaction evidence="15 16">
        <text>citrate = D-threo-isocitrate</text>
        <dbReference type="Rhea" id="RHEA:10336"/>
        <dbReference type="ChEBI" id="CHEBI:15562"/>
        <dbReference type="ChEBI" id="CHEBI:16947"/>
        <dbReference type="EC" id="4.2.1.3"/>
    </reaction>
</comment>
<evidence type="ECO:0000256" key="18">
    <source>
        <dbReference type="PIRSR" id="PIRSR036687-2"/>
    </source>
</evidence>
<dbReference type="PROSITE" id="PS00450">
    <property type="entry name" value="ACONITASE_1"/>
    <property type="match status" value="1"/>
</dbReference>
<comment type="pathway">
    <text evidence="2 16">Carbohydrate metabolism; tricarboxylic acid cycle; isocitrate from oxaloacetate: step 2/2.</text>
</comment>
<dbReference type="FunFam" id="3.30.499.10:FF:000001">
    <property type="entry name" value="Aconitate hydratase B"/>
    <property type="match status" value="1"/>
</dbReference>
<evidence type="ECO:0000256" key="13">
    <source>
        <dbReference type="ARBA" id="ARBA00023014"/>
    </source>
</evidence>
<evidence type="ECO:0000256" key="6">
    <source>
        <dbReference type="ARBA" id="ARBA00013250"/>
    </source>
</evidence>
<dbReference type="FunFam" id="3.20.19.10:FF:000004">
    <property type="entry name" value="Aconitate hydratase B"/>
    <property type="match status" value="1"/>
</dbReference>
<evidence type="ECO:0000256" key="17">
    <source>
        <dbReference type="PIRSR" id="PIRSR036687-1"/>
    </source>
</evidence>
<keyword evidence="12 17" id="KW-0408">Iron</keyword>
<dbReference type="Gene3D" id="3.20.19.10">
    <property type="entry name" value="Aconitase, domain 4"/>
    <property type="match status" value="1"/>
</dbReference>
<dbReference type="CDD" id="cd01576">
    <property type="entry name" value="AcnB_Swivel"/>
    <property type="match status" value="1"/>
</dbReference>
<dbReference type="PIRSF" id="PIRSF036687">
    <property type="entry name" value="AcnB"/>
    <property type="match status" value="1"/>
</dbReference>
<protein>
    <recommendedName>
        <fullName evidence="7 16">Aconitate hydratase B</fullName>
        <ecNumber evidence="5 16">4.2.1.3</ecNumber>
        <ecNumber evidence="6 16">4.2.1.99</ecNumber>
    </recommendedName>
    <alternativeName>
        <fullName evidence="16">2-methylisocitrate dehydratase</fullName>
    </alternativeName>
</protein>
<keyword evidence="11" id="KW-0694">RNA-binding</keyword>
<feature type="binding site" evidence="18">
    <location>
        <begin position="414"/>
        <end position="416"/>
    </location>
    <ligand>
        <name>substrate</name>
    </ligand>
</feature>
<dbReference type="EC" id="4.2.1.99" evidence="6 16"/>
<keyword evidence="10 17" id="KW-0479">Metal-binding</keyword>
<evidence type="ECO:0000256" key="9">
    <source>
        <dbReference type="ARBA" id="ARBA00022532"/>
    </source>
</evidence>
<dbReference type="Proteomes" id="UP000509761">
    <property type="component" value="Chromosome"/>
</dbReference>
<dbReference type="Gene3D" id="3.40.1060.10">
    <property type="entry name" value="Aconitase, Domain 2"/>
    <property type="match status" value="1"/>
</dbReference>
<dbReference type="GO" id="GO:0046872">
    <property type="term" value="F:metal ion binding"/>
    <property type="evidence" value="ECO:0007669"/>
    <property type="project" value="UniProtKB-KW"/>
</dbReference>
<keyword evidence="13 17" id="KW-0411">Iron-sulfur</keyword>
<comment type="similarity">
    <text evidence="4 16">Belongs to the aconitase/IPM isomerase family.</text>
</comment>
<dbReference type="Gene3D" id="1.25.40.310">
    <property type="entry name" value="Aconitate B, HEAT-like domain"/>
    <property type="match status" value="1"/>
</dbReference>
<feature type="binding site" evidence="18">
    <location>
        <begin position="244"/>
        <end position="246"/>
    </location>
    <ligand>
        <name>substrate</name>
    </ligand>
</feature>
<dbReference type="InterPro" id="IPR015929">
    <property type="entry name" value="Aconitase_B_swivel"/>
</dbReference>
<keyword evidence="14 16" id="KW-0456">Lyase</keyword>
<dbReference type="InterPro" id="IPR015931">
    <property type="entry name" value="Acnase/IPM_dHydase_lsu_aba_1/3"/>
</dbReference>
<dbReference type="GO" id="GO:0006099">
    <property type="term" value="P:tricarboxylic acid cycle"/>
    <property type="evidence" value="ECO:0007669"/>
    <property type="project" value="UniProtKB-UniPathway"/>
</dbReference>
<comment type="pathway">
    <text evidence="3">Organic acid metabolism; propanoate degradation.</text>
</comment>
<sequence length="867" mass="94240">MLEAYRQHVEERAAEGVPPKPLNAEQVALLVELLKTPPAGEEEFILDLITNRVPPGVDEAAYVKAGFLTAIAKGEASSPLIDKIHAVKLLGTMQGGYNIVSMVELLDNEELAREAGEQLKHTLLMFDAFHDVESRAKNGNSVAKEVIQSWADAEWFLSKPALAEKITLSVFKVPGETNTDDLSPAPDAWSRPDIPLHANAMLKNERDGIEPVVPGTTGPLKQIEDVKAKGFPVVYVGDVVGTGSSRKSATNSVLWFFGDDIPYAPNKRAGGFCFGSKIAPIFFNTMEDSGALPIEMDVTNLNMGDVIDVYPYAGKVCKHDSDEVITTFELKTQLILDEVRAGGRIPLIIGRGLTGKARESLGLPTSDVFRLPDQPKDTSKGFTLAQKMVGKACGLEGVRPGMYCEPKMTTVGSQDTTGPMTRDELKDLACLGFQADLVMQSFCHTAAYPKPVDVDTHHTLPDFIMNRGGVSLRPGDGIIHSWLNRMLLPDTVGTGGDSHTRFPLGISFPAGSGLVAFAAATGVMPLDMPESVLVRFKGKRQPGVTLRDLVHAIPLYAIKQGLLTVDKSNKKNAFSGRVLEIEGLEDLTVEQAFELSDASAERSAAGCTITLSEESVAEYLKSNITLLKWMMGNGYGDERTISRRIEGMEAWLANPSLMRADQDAEYTEVIEIDLAEIKEPVLCAPNDPDDARLLSEVAGQKIDEVFIGSCMTNIGHFRAAGKLLEKQPAGSLKTRLWLAPPTKMDQHQLTEEGYYGIYGRAGARMEMPGCSLCMGNQARVAAKSTVVSTSTRNFPNRLGDGANVYLASAELAAVAAVEGRLPSVEEYQRYMGEFDAMAGEIYRYMNFHEIEEYQKIASNVIPVAQEA</sequence>
<dbReference type="Pfam" id="PF00330">
    <property type="entry name" value="Aconitase"/>
    <property type="match status" value="1"/>
</dbReference>
<evidence type="ECO:0000256" key="10">
    <source>
        <dbReference type="ARBA" id="ARBA00022723"/>
    </source>
</evidence>
<evidence type="ECO:0000256" key="8">
    <source>
        <dbReference type="ARBA" id="ARBA00022485"/>
    </source>
</evidence>
<evidence type="ECO:0000256" key="5">
    <source>
        <dbReference type="ARBA" id="ARBA00012926"/>
    </source>
</evidence>
<dbReference type="SUPFAM" id="SSF52016">
    <property type="entry name" value="LeuD/IlvD-like"/>
    <property type="match status" value="1"/>
</dbReference>
<dbReference type="InterPro" id="IPR036008">
    <property type="entry name" value="Aconitase_4Fe-4S_dom"/>
</dbReference>
<dbReference type="SUPFAM" id="SSF53732">
    <property type="entry name" value="Aconitase iron-sulfur domain"/>
    <property type="match status" value="1"/>
</dbReference>
<accession>A0A6N0YX32</accession>
<keyword evidence="9 16" id="KW-0816">Tricarboxylic acid cycle</keyword>
<dbReference type="NCBIfam" id="NF006690">
    <property type="entry name" value="PRK09238.1"/>
    <property type="match status" value="1"/>
</dbReference>
<evidence type="ECO:0000313" key="20">
    <source>
        <dbReference type="Proteomes" id="UP000509761"/>
    </source>
</evidence>
<feature type="binding site" evidence="17">
    <location>
        <position position="710"/>
    </location>
    <ligand>
        <name>[4Fe-4S] cluster</name>
        <dbReference type="ChEBI" id="CHEBI:49883"/>
    </ligand>
</feature>
<dbReference type="InterPro" id="IPR036288">
    <property type="entry name" value="Aconitase_B_HEAT-like_dom_sf"/>
</dbReference>
<feature type="binding site" evidence="17">
    <location>
        <position position="773"/>
    </location>
    <ligand>
        <name>[4Fe-4S] cluster</name>
        <dbReference type="ChEBI" id="CHEBI:49883"/>
    </ligand>
</feature>